<dbReference type="GO" id="GO:0034220">
    <property type="term" value="P:monoatomic ion transmembrane transport"/>
    <property type="evidence" value="ECO:0007669"/>
    <property type="project" value="UniProtKB-KW"/>
</dbReference>
<sequence length="218" mass="25028">MDYLITAATKRVIKKPITGDDIVDRLHYFATVTIMVIFAIISGLQEYVGDPINCWTPTEFNSDSNNYYTHINGYCWIQKLRYPKYQTGYITANNSQGSPDDADQFNGQSDFSTAIFKWITPLFIVQACFFKLPNFLWHRLNTTSGTDLQKIRDLVTEAQDAKKNDESKLKMDEMVTYFEDWVTGYRAYHLKLVGKHSATFLSVLFCLGKKSGNYLSSL</sequence>
<dbReference type="GO" id="GO:0005243">
    <property type="term" value="F:gap junction channel activity"/>
    <property type="evidence" value="ECO:0007669"/>
    <property type="project" value="TreeGrafter"/>
</dbReference>
<evidence type="ECO:0000256" key="9">
    <source>
        <dbReference type="RuleBase" id="RU010713"/>
    </source>
</evidence>
<feature type="transmembrane region" description="Helical" evidence="9">
    <location>
        <begin position="26"/>
        <end position="44"/>
    </location>
</feature>
<dbReference type="InterPro" id="IPR000990">
    <property type="entry name" value="Innexin"/>
</dbReference>
<dbReference type="EMBL" id="HACG01021997">
    <property type="protein sequence ID" value="CEK68862.1"/>
    <property type="molecule type" value="Transcribed_RNA"/>
</dbReference>
<comment type="subcellular location">
    <subcellularLocation>
        <location evidence="1 9">Cell membrane</location>
        <topology evidence="1 9">Multi-pass membrane protein</topology>
    </subcellularLocation>
</comment>
<protein>
    <recommendedName>
        <fullName evidence="9">Innexin</fullName>
    </recommendedName>
</protein>
<dbReference type="GO" id="GO:0005886">
    <property type="term" value="C:plasma membrane"/>
    <property type="evidence" value="ECO:0007669"/>
    <property type="project" value="UniProtKB-SubCell"/>
</dbReference>
<evidence type="ECO:0000256" key="5">
    <source>
        <dbReference type="ARBA" id="ARBA00022989"/>
    </source>
</evidence>
<keyword evidence="5 9" id="KW-1133">Transmembrane helix</keyword>
<dbReference type="PANTHER" id="PTHR11893:SF36">
    <property type="entry name" value="INNEXIN-5"/>
    <property type="match status" value="1"/>
</dbReference>
<dbReference type="GO" id="GO:0005921">
    <property type="term" value="C:gap junction"/>
    <property type="evidence" value="ECO:0007669"/>
    <property type="project" value="UniProtKB-UniRule"/>
</dbReference>
<evidence type="ECO:0000256" key="7">
    <source>
        <dbReference type="ARBA" id="ARBA00023136"/>
    </source>
</evidence>
<keyword evidence="8 9" id="KW-0407">Ion channel</keyword>
<keyword evidence="3" id="KW-1003">Cell membrane</keyword>
<name>A0A0B6ZKB7_9EUPU</name>
<keyword evidence="6 9" id="KW-0406">Ion transport</keyword>
<dbReference type="AlphaFoldDB" id="A0A0B6ZKB7"/>
<evidence type="ECO:0000256" key="4">
    <source>
        <dbReference type="ARBA" id="ARBA00022692"/>
    </source>
</evidence>
<evidence type="ECO:0000256" key="3">
    <source>
        <dbReference type="ARBA" id="ARBA00022475"/>
    </source>
</evidence>
<evidence type="ECO:0000256" key="6">
    <source>
        <dbReference type="ARBA" id="ARBA00023065"/>
    </source>
</evidence>
<evidence type="ECO:0000313" key="11">
    <source>
        <dbReference type="EMBL" id="CEK68862.1"/>
    </source>
</evidence>
<evidence type="ECO:0000256" key="8">
    <source>
        <dbReference type="ARBA" id="ARBA00023303"/>
    </source>
</evidence>
<comment type="caution">
    <text evidence="9">Lacks conserved residue(s) required for the propagation of feature annotation.</text>
</comment>
<dbReference type="PRINTS" id="PR01262">
    <property type="entry name" value="INNEXIN"/>
</dbReference>
<comment type="similarity">
    <text evidence="9">Belongs to the pannexin family.</text>
</comment>
<evidence type="ECO:0000256" key="2">
    <source>
        <dbReference type="ARBA" id="ARBA00022448"/>
    </source>
</evidence>
<proteinExistence type="inferred from homology"/>
<dbReference type="Pfam" id="PF00876">
    <property type="entry name" value="Innexin"/>
    <property type="match status" value="1"/>
</dbReference>
<comment type="function">
    <text evidence="9">Structural component of the gap junctions.</text>
</comment>
<evidence type="ECO:0000256" key="1">
    <source>
        <dbReference type="ARBA" id="ARBA00004651"/>
    </source>
</evidence>
<organism evidence="11">
    <name type="scientific">Arion vulgaris</name>
    <dbReference type="NCBI Taxonomy" id="1028688"/>
    <lineage>
        <taxon>Eukaryota</taxon>
        <taxon>Metazoa</taxon>
        <taxon>Spiralia</taxon>
        <taxon>Lophotrochozoa</taxon>
        <taxon>Mollusca</taxon>
        <taxon>Gastropoda</taxon>
        <taxon>Heterobranchia</taxon>
        <taxon>Euthyneura</taxon>
        <taxon>Panpulmonata</taxon>
        <taxon>Eupulmonata</taxon>
        <taxon>Stylommatophora</taxon>
        <taxon>Helicina</taxon>
        <taxon>Arionoidea</taxon>
        <taxon>Arionidae</taxon>
        <taxon>Arion</taxon>
    </lineage>
</organism>
<gene>
    <name evidence="11" type="primary">ORF67999</name>
    <name evidence="9" type="synonym">inx</name>
    <name evidence="10" type="synonym">ORF67996</name>
</gene>
<reference evidence="11" key="1">
    <citation type="submission" date="2014-12" db="EMBL/GenBank/DDBJ databases">
        <title>Insight into the proteome of Arion vulgaris.</title>
        <authorList>
            <person name="Aradska J."/>
            <person name="Bulat T."/>
            <person name="Smidak R."/>
            <person name="Sarate P."/>
            <person name="Gangsoo J."/>
            <person name="Sialana F."/>
            <person name="Bilban M."/>
            <person name="Lubec G."/>
        </authorList>
    </citation>
    <scope>NUCLEOTIDE SEQUENCE</scope>
    <source>
        <tissue evidence="11">Skin</tissue>
    </source>
</reference>
<evidence type="ECO:0000313" key="10">
    <source>
        <dbReference type="EMBL" id="CEK68861.1"/>
    </source>
</evidence>
<keyword evidence="7 9" id="KW-0472">Membrane</keyword>
<dbReference type="PANTHER" id="PTHR11893">
    <property type="entry name" value="INNEXIN"/>
    <property type="match status" value="1"/>
</dbReference>
<keyword evidence="4 9" id="KW-0812">Transmembrane</keyword>
<dbReference type="PROSITE" id="PS51013">
    <property type="entry name" value="PANNEXIN"/>
    <property type="match status" value="1"/>
</dbReference>
<accession>A0A0B6ZKB7</accession>
<dbReference type="EMBL" id="HACG01021996">
    <property type="protein sequence ID" value="CEK68861.1"/>
    <property type="molecule type" value="Transcribed_RNA"/>
</dbReference>
<keyword evidence="2 9" id="KW-0813">Transport</keyword>